<reference evidence="4" key="1">
    <citation type="journal article" date="2019" name="Int. J. Syst. Evol. Microbiol.">
        <title>The Global Catalogue of Microorganisms (GCM) 10K type strain sequencing project: providing services to taxonomists for standard genome sequencing and annotation.</title>
        <authorList>
            <consortium name="The Broad Institute Genomics Platform"/>
            <consortium name="The Broad Institute Genome Sequencing Center for Infectious Disease"/>
            <person name="Wu L."/>
            <person name="Ma J."/>
        </authorList>
    </citation>
    <scope>NUCLEOTIDE SEQUENCE [LARGE SCALE GENOMIC DNA]</scope>
    <source>
        <strain evidence="4">WLHS5</strain>
    </source>
</reference>
<name>A0ABW2LMX0_9PSEU</name>
<dbReference type="EMBL" id="JBHTCJ010000007">
    <property type="protein sequence ID" value="MFC7342956.1"/>
    <property type="molecule type" value="Genomic_DNA"/>
</dbReference>
<protein>
    <recommendedName>
        <fullName evidence="5">Ig-like domain-containing protein</fullName>
    </recommendedName>
</protein>
<feature type="region of interest" description="Disordered" evidence="1">
    <location>
        <begin position="137"/>
        <end position="162"/>
    </location>
</feature>
<evidence type="ECO:0000313" key="3">
    <source>
        <dbReference type="EMBL" id="MFC7342956.1"/>
    </source>
</evidence>
<feature type="chain" id="PRO_5045968197" description="Ig-like domain-containing protein" evidence="2">
    <location>
        <begin position="33"/>
        <end position="192"/>
    </location>
</feature>
<keyword evidence="2" id="KW-0732">Signal</keyword>
<evidence type="ECO:0000256" key="2">
    <source>
        <dbReference type="SAM" id="SignalP"/>
    </source>
</evidence>
<evidence type="ECO:0000313" key="4">
    <source>
        <dbReference type="Proteomes" id="UP001596504"/>
    </source>
</evidence>
<keyword evidence="4" id="KW-1185">Reference proteome</keyword>
<comment type="caution">
    <text evidence="3">The sequence shown here is derived from an EMBL/GenBank/DDBJ whole genome shotgun (WGS) entry which is preliminary data.</text>
</comment>
<accession>A0ABW2LMX0</accession>
<evidence type="ECO:0008006" key="5">
    <source>
        <dbReference type="Google" id="ProtNLM"/>
    </source>
</evidence>
<dbReference type="RefSeq" id="WP_380669344.1">
    <property type="nucleotide sequence ID" value="NZ_JBHTCJ010000007.1"/>
</dbReference>
<sequence length="192" mass="19564">MVPKNRTKSGVLGAVAALLAAPLLFAAPAAHAAPAPEVLLSCDLSGKAGFSPALSLNPSGESTRIRVDGAATACRSGSGIGVTSAKFGGTLNGRMSCTAPPRDVDGDVQITWTYADGSTRKSTAKFALDMRGDLANPSKPITGTFTGQSTDGEFEGNRHTGRGRIDSAGIARDCLTGGLGSVKFNGTYEMSR</sequence>
<proteinExistence type="predicted"/>
<feature type="compositionally biased region" description="Polar residues" evidence="1">
    <location>
        <begin position="139"/>
        <end position="151"/>
    </location>
</feature>
<gene>
    <name evidence="3" type="ORF">ACFQRI_16245</name>
</gene>
<dbReference type="Proteomes" id="UP001596504">
    <property type="component" value="Unassembled WGS sequence"/>
</dbReference>
<evidence type="ECO:0000256" key="1">
    <source>
        <dbReference type="SAM" id="MobiDB-lite"/>
    </source>
</evidence>
<organism evidence="3 4">
    <name type="scientific">Saccharopolyspora griseoalba</name>
    <dbReference type="NCBI Taxonomy" id="1431848"/>
    <lineage>
        <taxon>Bacteria</taxon>
        <taxon>Bacillati</taxon>
        <taxon>Actinomycetota</taxon>
        <taxon>Actinomycetes</taxon>
        <taxon>Pseudonocardiales</taxon>
        <taxon>Pseudonocardiaceae</taxon>
        <taxon>Saccharopolyspora</taxon>
    </lineage>
</organism>
<feature type="signal peptide" evidence="2">
    <location>
        <begin position="1"/>
        <end position="32"/>
    </location>
</feature>